<accession>A0A7S1YDK2</accession>
<evidence type="ECO:0000256" key="1">
    <source>
        <dbReference type="SAM" id="MobiDB-lite"/>
    </source>
</evidence>
<dbReference type="Gene3D" id="1.10.10.60">
    <property type="entry name" value="Homeodomain-like"/>
    <property type="match status" value="1"/>
</dbReference>
<proteinExistence type="predicted"/>
<feature type="region of interest" description="Disordered" evidence="1">
    <location>
        <begin position="38"/>
        <end position="67"/>
    </location>
</feature>
<reference evidence="2" key="1">
    <citation type="submission" date="2021-01" db="EMBL/GenBank/DDBJ databases">
        <authorList>
            <person name="Corre E."/>
            <person name="Pelletier E."/>
            <person name="Niang G."/>
            <person name="Scheremetjew M."/>
            <person name="Finn R."/>
            <person name="Kale V."/>
            <person name="Holt S."/>
            <person name="Cochrane G."/>
            <person name="Meng A."/>
            <person name="Brown T."/>
            <person name="Cohen L."/>
        </authorList>
    </citation>
    <scope>NUCLEOTIDE SEQUENCE</scope>
    <source>
        <strain evidence="2">CCMP 410</strain>
    </source>
</reference>
<sequence length="130" mass="15078">MTLFWKKDELFALMNSDGNRLGGDQTTARRQQRIEEQRRLAAEKAEERAAKRAKKDPPNWRENEEKEVWTAKQEKQFAKALVSFGGVPPKARYTLIEARVDGKNRTECLMHHKLLLAKEKEANENGVKQD</sequence>
<name>A0A7S1YDK2_9STRA</name>
<dbReference type="EMBL" id="HBGK01034911">
    <property type="protein sequence ID" value="CAD9293402.1"/>
    <property type="molecule type" value="Transcribed_RNA"/>
</dbReference>
<organism evidence="2">
    <name type="scientific">Grammatophora oceanica</name>
    <dbReference type="NCBI Taxonomy" id="210454"/>
    <lineage>
        <taxon>Eukaryota</taxon>
        <taxon>Sar</taxon>
        <taxon>Stramenopiles</taxon>
        <taxon>Ochrophyta</taxon>
        <taxon>Bacillariophyta</taxon>
        <taxon>Fragilariophyceae</taxon>
        <taxon>Fragilariophycidae</taxon>
        <taxon>Rhabdonematales</taxon>
        <taxon>Grammatophoraceae</taxon>
        <taxon>Grammatophora</taxon>
    </lineage>
</organism>
<gene>
    <name evidence="2" type="ORF">GOCE00092_LOCUS18024</name>
</gene>
<evidence type="ECO:0000313" key="2">
    <source>
        <dbReference type="EMBL" id="CAD9293402.1"/>
    </source>
</evidence>
<protein>
    <submittedName>
        <fullName evidence="2">Uncharacterized protein</fullName>
    </submittedName>
</protein>
<dbReference type="AlphaFoldDB" id="A0A7S1YDK2"/>